<accession>A0ABY2UEF3</accession>
<dbReference type="RefSeq" id="WP_138237304.1">
    <property type="nucleotide sequence ID" value="NZ_CP185860.1"/>
</dbReference>
<comment type="caution">
    <text evidence="1">The sequence shown here is derived from an EMBL/GenBank/DDBJ whole genome shotgun (WGS) entry which is preliminary data.</text>
</comment>
<name>A0ABY2UEF3_9GAMM</name>
<evidence type="ECO:0000313" key="1">
    <source>
        <dbReference type="EMBL" id="TLM73677.1"/>
    </source>
</evidence>
<evidence type="ECO:0000313" key="2">
    <source>
        <dbReference type="Proteomes" id="UP000306791"/>
    </source>
</evidence>
<gene>
    <name evidence="1" type="ORF">FDY93_18860</name>
</gene>
<protein>
    <submittedName>
        <fullName evidence="1">Uncharacterized protein</fullName>
    </submittedName>
</protein>
<dbReference type="EMBL" id="VANI01000025">
    <property type="protein sequence ID" value="TLM73677.1"/>
    <property type="molecule type" value="Genomic_DNA"/>
</dbReference>
<proteinExistence type="predicted"/>
<organism evidence="1 2">
    <name type="scientific">Microbulbifer harenosus</name>
    <dbReference type="NCBI Taxonomy" id="2576840"/>
    <lineage>
        <taxon>Bacteria</taxon>
        <taxon>Pseudomonadati</taxon>
        <taxon>Pseudomonadota</taxon>
        <taxon>Gammaproteobacteria</taxon>
        <taxon>Cellvibrionales</taxon>
        <taxon>Microbulbiferaceae</taxon>
        <taxon>Microbulbifer</taxon>
    </lineage>
</organism>
<sequence>MIFYLPIYKQSKEEFNDFVASKAQKEIDNISLPENGGSVPDRLQIQIRSRLQTEYGCSWEQNRAVGWVKVARGKGGFSFFIAKSDKLKSKSPKKVFSLIEPNVIPGSWHVIDFSKCKNGEEVLGKFKEVLAGFVEEGDFKGCFVDLSQIQEIHKFVDWPGLIASEL</sequence>
<keyword evidence="2" id="KW-1185">Reference proteome</keyword>
<dbReference type="Proteomes" id="UP000306791">
    <property type="component" value="Unassembled WGS sequence"/>
</dbReference>
<reference evidence="1 2" key="1">
    <citation type="submission" date="2019-05" db="EMBL/GenBank/DDBJ databases">
        <title>Microbulbifer harenosus sp. nov., an alginate-degrading bacterium isolated from coastal sand.</title>
        <authorList>
            <person name="Huang H."/>
            <person name="Mo K."/>
            <person name="Bao S."/>
        </authorList>
    </citation>
    <scope>NUCLEOTIDE SEQUENCE [LARGE SCALE GENOMIC DNA]</scope>
    <source>
        <strain evidence="1 2">HB161719</strain>
    </source>
</reference>